<accession>A0ABX9QBA0</accession>
<organism evidence="1 2">
    <name type="scientific">Corallococcus praedator</name>
    <dbReference type="NCBI Taxonomy" id="2316724"/>
    <lineage>
        <taxon>Bacteria</taxon>
        <taxon>Pseudomonadati</taxon>
        <taxon>Myxococcota</taxon>
        <taxon>Myxococcia</taxon>
        <taxon>Myxococcales</taxon>
        <taxon>Cystobacterineae</taxon>
        <taxon>Myxococcaceae</taxon>
        <taxon>Corallococcus</taxon>
    </lineage>
</organism>
<protein>
    <submittedName>
        <fullName evidence="1">YjzC family protein</fullName>
    </submittedName>
</protein>
<keyword evidence="2" id="KW-1185">Reference proteome</keyword>
<name>A0ABX9QBA0_9BACT</name>
<gene>
    <name evidence="1" type="ORF">D7Y13_33175</name>
</gene>
<reference evidence="1 2" key="1">
    <citation type="submission" date="2018-09" db="EMBL/GenBank/DDBJ databases">
        <authorList>
            <person name="Livingstone P.G."/>
            <person name="Whitworth D.E."/>
        </authorList>
    </citation>
    <scope>NUCLEOTIDE SEQUENCE [LARGE SCALE GENOMIC DNA]</scope>
    <source>
        <strain evidence="1 2">CA031B</strain>
    </source>
</reference>
<dbReference type="EMBL" id="RAWI01000375">
    <property type="protein sequence ID" value="RKH94517.1"/>
    <property type="molecule type" value="Genomic_DNA"/>
</dbReference>
<dbReference type="RefSeq" id="WP_120537491.1">
    <property type="nucleotide sequence ID" value="NZ_RAWI01000375.1"/>
</dbReference>
<dbReference type="Proteomes" id="UP000278907">
    <property type="component" value="Unassembled WGS sequence"/>
</dbReference>
<proteinExistence type="predicted"/>
<dbReference type="Pfam" id="PF14168">
    <property type="entry name" value="YjzC"/>
    <property type="match status" value="1"/>
</dbReference>
<comment type="caution">
    <text evidence="1">The sequence shown here is derived from an EMBL/GenBank/DDBJ whole genome shotgun (WGS) entry which is preliminary data.</text>
</comment>
<dbReference type="InterPro" id="IPR025549">
    <property type="entry name" value="YjzC"/>
</dbReference>
<sequence>MAKVGDRFKTGEKCETSGNYVFDGYVDGSTSPAPTAEERVIPLSKGETFPPIKSSAKSAYWKLQRIT</sequence>
<evidence type="ECO:0000313" key="2">
    <source>
        <dbReference type="Proteomes" id="UP000278907"/>
    </source>
</evidence>
<evidence type="ECO:0000313" key="1">
    <source>
        <dbReference type="EMBL" id="RKH94517.1"/>
    </source>
</evidence>